<dbReference type="CDD" id="cd00187">
    <property type="entry name" value="TOP4c"/>
    <property type="match status" value="1"/>
</dbReference>
<dbReference type="PANTHER" id="PTHR43493:SF5">
    <property type="entry name" value="DNA GYRASE SUBUNIT A, CHLOROPLASTIC_MITOCHONDRIAL"/>
    <property type="match status" value="1"/>
</dbReference>
<sequence length="909" mass="100007">MTDLAKEVTPVNIEDELRQSYLDYAMSVIIGRALPDVRDGLKPVHRRVLFAMHELGNDWNKPYKKSARVVGDVIGKYHPHGDSAVYDTIVRMAQPFSLRYMLVDGQGNFGSIDGDSAAAMRYTEVRMSKIAHELLADLDKETVDYVDNYDGTERIPDVMPTRVPNLLVNGSSGIAVGMATNIPPHNLREVVDGCLALIDDDSLTPDDLMEYIKGPDFPTAGIINGRAGIVQAYRTGRGRIYVRARADIEQMDKGGKEAIIIHELPYQVNKARLIEKIAELVKEKRIEGITELRDESDKQGMRVVIELRRGENAEVVLNNLYQQTQMESVFGINTVALVDGQPKTLNLRELLDAFLRHRREVVTRRTVYELRKAREKAHQLEGLAVALANIDPVIELIKASPSGAEAKEKLLARGWEPGDVMTMLERAGGEDAARPDGLDEAYGLHDGLYHLSPEQAQAILDLRLQKLTGLEREKLITDYQELLDQIAELMLILADPERLMQVIRDELTAVRDEYGDDRRSEIQTSRLDLSMEDLIAEETVVVTLSHGGYAKTQPIDTYRAQKRGGRGKSAGQLKDEDYVEHLLVAGTHDTLLCFTNVGKVYWLRVFELPQGGRASRGKPIINLIPALKPEERITAILRLDAEQVRQQSNGDDEEEADAEVVDVAEDADGADGEAEVDAPAVSGPFIFMATSSGVVKRTELARFARPRSSGLIAVRLQDGEDLVNVAITQGDEDVVLVAGNGKVVRFQESRVRVMSRIARGVRGMKLAEGEQVIALIVPQEGGQMLAASENGYGKRTDLSEFPTKGRGTQGVIGMVVNERNGPLVGATQVFGGEDVMLISNQGTLVRTRVDEVSHLGRNTQGVRLIRLGDGEALSGLAPIPELDGDDDPDVEDGDGDQGTEAEGGEETEE</sequence>
<keyword evidence="13" id="KW-1185">Reference proteome</keyword>
<evidence type="ECO:0000256" key="8">
    <source>
        <dbReference type="HAMAP-Rule" id="MF_01897"/>
    </source>
</evidence>
<evidence type="ECO:0000256" key="3">
    <source>
        <dbReference type="ARBA" id="ARBA00022741"/>
    </source>
</evidence>
<reference evidence="12 13" key="1">
    <citation type="submission" date="2012-09" db="EMBL/GenBank/DDBJ databases">
        <title>Genome Sequence of alkane-degrading Bacterium Alcanivorax sp. 521-1.</title>
        <authorList>
            <person name="Lai Q."/>
            <person name="Shao Z."/>
        </authorList>
    </citation>
    <scope>NUCLEOTIDE SEQUENCE [LARGE SCALE GENOMIC DNA]</scope>
    <source>
        <strain evidence="12 13">521-1</strain>
    </source>
</reference>
<comment type="miscellaneous">
    <text evidence="8">Few gyrases are as efficient as E.coli at forming negative supercoils. Not all organisms have 2 type II topoisomerases; in organisms with a single type II topoisomerase this enzyme also has to decatenate newly replicated chromosomes.</text>
</comment>
<evidence type="ECO:0000256" key="7">
    <source>
        <dbReference type="ARBA" id="ARBA00023235"/>
    </source>
</evidence>
<keyword evidence="8" id="KW-0963">Cytoplasm</keyword>
<dbReference type="NCBIfam" id="NF004044">
    <property type="entry name" value="PRK05561.1"/>
    <property type="match status" value="1"/>
</dbReference>
<dbReference type="InterPro" id="IPR013760">
    <property type="entry name" value="Topo_IIA-like_dom_sf"/>
</dbReference>
<dbReference type="RefSeq" id="WP_194863968.1">
    <property type="nucleotide sequence ID" value="NZ_ARXX01000003.1"/>
</dbReference>
<evidence type="ECO:0000256" key="1">
    <source>
        <dbReference type="ARBA" id="ARBA00000185"/>
    </source>
</evidence>
<feature type="region of interest" description="Disordered" evidence="10">
    <location>
        <begin position="873"/>
        <end position="909"/>
    </location>
</feature>
<name>A0ABS0ALT6_9GAMM</name>
<comment type="catalytic activity">
    <reaction evidence="1 8 9">
        <text>ATP-dependent breakage, passage and rejoining of double-stranded DNA.</text>
        <dbReference type="EC" id="5.6.2.2"/>
    </reaction>
</comment>
<evidence type="ECO:0000256" key="9">
    <source>
        <dbReference type="PROSITE-ProRule" id="PRU01384"/>
    </source>
</evidence>
<feature type="domain" description="Topo IIA-type catalytic" evidence="11">
    <location>
        <begin position="34"/>
        <end position="534"/>
    </location>
</feature>
<dbReference type="InterPro" id="IPR050220">
    <property type="entry name" value="Type_II_DNA_Topoisomerases"/>
</dbReference>
<keyword evidence="5 8" id="KW-0799">Topoisomerase</keyword>
<dbReference type="PROSITE" id="PS52040">
    <property type="entry name" value="TOPO_IIA"/>
    <property type="match status" value="1"/>
</dbReference>
<dbReference type="NCBIfam" id="TIGR01063">
    <property type="entry name" value="gyrA"/>
    <property type="match status" value="1"/>
</dbReference>
<dbReference type="InterPro" id="IPR002205">
    <property type="entry name" value="Topo_IIA_dom_A"/>
</dbReference>
<dbReference type="Pfam" id="PF03989">
    <property type="entry name" value="DNA_gyraseA_C"/>
    <property type="match status" value="6"/>
</dbReference>
<evidence type="ECO:0000313" key="12">
    <source>
        <dbReference type="EMBL" id="MBF5055084.1"/>
    </source>
</evidence>
<dbReference type="Proteomes" id="UP000662703">
    <property type="component" value="Unassembled WGS sequence"/>
</dbReference>
<comment type="caution">
    <text evidence="12">The sequence shown here is derived from an EMBL/GenBank/DDBJ whole genome shotgun (WGS) entry which is preliminary data.</text>
</comment>
<evidence type="ECO:0000256" key="4">
    <source>
        <dbReference type="ARBA" id="ARBA00022840"/>
    </source>
</evidence>
<evidence type="ECO:0000256" key="10">
    <source>
        <dbReference type="SAM" id="MobiDB-lite"/>
    </source>
</evidence>
<evidence type="ECO:0000313" key="13">
    <source>
        <dbReference type="Proteomes" id="UP000662703"/>
    </source>
</evidence>
<evidence type="ECO:0000259" key="11">
    <source>
        <dbReference type="PROSITE" id="PS52040"/>
    </source>
</evidence>
<dbReference type="InterPro" id="IPR013758">
    <property type="entry name" value="Topo_IIA_A/C_ab"/>
</dbReference>
<dbReference type="Gene3D" id="2.120.10.90">
    <property type="entry name" value="DNA gyrase/topoisomerase IV, subunit A, C-terminal"/>
    <property type="match status" value="1"/>
</dbReference>
<dbReference type="HAMAP" id="MF_01897">
    <property type="entry name" value="GyrA"/>
    <property type="match status" value="1"/>
</dbReference>
<dbReference type="SUPFAM" id="SSF101904">
    <property type="entry name" value="GyrA/ParC C-terminal domain-like"/>
    <property type="match status" value="1"/>
</dbReference>
<dbReference type="InterPro" id="IPR013757">
    <property type="entry name" value="Topo_IIA_A_a_sf"/>
</dbReference>
<dbReference type="Pfam" id="PF00521">
    <property type="entry name" value="DNA_topoisoIV"/>
    <property type="match status" value="1"/>
</dbReference>
<dbReference type="SUPFAM" id="SSF56719">
    <property type="entry name" value="Type II DNA topoisomerase"/>
    <property type="match status" value="1"/>
</dbReference>
<evidence type="ECO:0000256" key="6">
    <source>
        <dbReference type="ARBA" id="ARBA00023125"/>
    </source>
</evidence>
<comment type="subunit">
    <text evidence="8">Heterotetramer, composed of two GyrA and two GyrB chains. In the heterotetramer, GyrA contains the active site tyrosine that forms a transient covalent intermediate with DNA, while GyrB binds cofactors and catalyzes ATP hydrolysis.</text>
</comment>
<keyword evidence="3 8" id="KW-0547">Nucleotide-binding</keyword>
<comment type="subcellular location">
    <subcellularLocation>
        <location evidence="8">Cytoplasm</location>
    </subcellularLocation>
</comment>
<dbReference type="EMBL" id="ARXX01000003">
    <property type="protein sequence ID" value="MBF5055084.1"/>
    <property type="molecule type" value="Genomic_DNA"/>
</dbReference>
<dbReference type="InterPro" id="IPR005743">
    <property type="entry name" value="GyrA"/>
</dbReference>
<dbReference type="SMART" id="SM00434">
    <property type="entry name" value="TOP4c"/>
    <property type="match status" value="1"/>
</dbReference>
<evidence type="ECO:0000256" key="2">
    <source>
        <dbReference type="ARBA" id="ARBA00008263"/>
    </source>
</evidence>
<keyword evidence="6 8" id="KW-0238">DNA-binding</keyword>
<dbReference type="NCBIfam" id="NF004043">
    <property type="entry name" value="PRK05560.1"/>
    <property type="match status" value="1"/>
</dbReference>
<feature type="short sequence motif" description="GyrA-box" evidence="8">
    <location>
        <begin position="561"/>
        <end position="567"/>
    </location>
</feature>
<dbReference type="EC" id="5.6.2.2" evidence="8"/>
<dbReference type="Gene3D" id="3.90.199.10">
    <property type="entry name" value="Topoisomerase II, domain 5"/>
    <property type="match status" value="1"/>
</dbReference>
<protein>
    <recommendedName>
        <fullName evidence="8">DNA gyrase subunit A</fullName>
        <ecNumber evidence="8">5.6.2.2</ecNumber>
    </recommendedName>
</protein>
<keyword evidence="7 8" id="KW-0413">Isomerase</keyword>
<dbReference type="InterPro" id="IPR006691">
    <property type="entry name" value="GyrA/parC_rep"/>
</dbReference>
<organism evidence="12 13">
    <name type="scientific">Alloalcanivorax profundimaris</name>
    <dbReference type="NCBI Taxonomy" id="2735259"/>
    <lineage>
        <taxon>Bacteria</taxon>
        <taxon>Pseudomonadati</taxon>
        <taxon>Pseudomonadota</taxon>
        <taxon>Gammaproteobacteria</taxon>
        <taxon>Oceanospirillales</taxon>
        <taxon>Alcanivoracaceae</taxon>
        <taxon>Alloalcanivorax</taxon>
    </lineage>
</organism>
<evidence type="ECO:0000256" key="5">
    <source>
        <dbReference type="ARBA" id="ARBA00023029"/>
    </source>
</evidence>
<feature type="compositionally biased region" description="Acidic residues" evidence="10">
    <location>
        <begin position="882"/>
        <end position="909"/>
    </location>
</feature>
<feature type="active site" description="O-(5'-phospho-DNA)-tyrosine intermediate" evidence="8 9">
    <location>
        <position position="122"/>
    </location>
</feature>
<dbReference type="Gene3D" id="3.30.1360.40">
    <property type="match status" value="1"/>
</dbReference>
<comment type="function">
    <text evidence="8">A type II topoisomerase that negatively supercoils closed circular double-stranded (ds) DNA in an ATP-dependent manner to modulate DNA topology and maintain chromosomes in an underwound state. Negative supercoiling favors strand separation, and DNA replication, transcription, recombination and repair, all of which involve strand separation. Also able to catalyze the interconversion of other topological isomers of dsDNA rings, including catenanes and knotted rings. Type II topoisomerases break and join 2 DNA strands simultaneously in an ATP-dependent manner.</text>
</comment>
<dbReference type="Gene3D" id="1.10.268.10">
    <property type="entry name" value="Topoisomerase, domain 3"/>
    <property type="match status" value="1"/>
</dbReference>
<comment type="similarity">
    <text evidence="2 8">Belongs to the type II topoisomerase GyrA/ParC subunit family.</text>
</comment>
<dbReference type="PANTHER" id="PTHR43493">
    <property type="entry name" value="DNA GYRASE/TOPOISOMERASE SUBUNIT A"/>
    <property type="match status" value="1"/>
</dbReference>
<keyword evidence="4 8" id="KW-0067">ATP-binding</keyword>
<proteinExistence type="inferred from homology"/>
<gene>
    <name evidence="8" type="primary">gyrA</name>
    <name evidence="12" type="ORF">Y5W_00378</name>
</gene>
<dbReference type="InterPro" id="IPR035516">
    <property type="entry name" value="Gyrase/topoIV_suA_C"/>
</dbReference>
<accession>A0ABS0ALT6</accession>